<protein>
    <recommendedName>
        <fullName evidence="3">Cilia- and flagella-associated protein 300</fullName>
    </recommendedName>
</protein>
<dbReference type="Pfam" id="PF14926">
    <property type="entry name" value="CFAP300"/>
    <property type="match status" value="1"/>
</dbReference>
<keyword evidence="6" id="KW-0966">Cell projection</keyword>
<evidence type="ECO:0000256" key="4">
    <source>
        <dbReference type="ARBA" id="ARBA00022490"/>
    </source>
</evidence>
<dbReference type="EMBL" id="HBKN01032279">
    <property type="protein sequence ID" value="CAE2317462.1"/>
    <property type="molecule type" value="Transcribed_RNA"/>
</dbReference>
<evidence type="ECO:0000256" key="6">
    <source>
        <dbReference type="ARBA" id="ARBA00023273"/>
    </source>
</evidence>
<organism evidence="7">
    <name type="scientific">Guillardia theta</name>
    <name type="common">Cryptophyte</name>
    <name type="synonym">Cryptomonas phi</name>
    <dbReference type="NCBI Taxonomy" id="55529"/>
    <lineage>
        <taxon>Eukaryota</taxon>
        <taxon>Cryptophyceae</taxon>
        <taxon>Pyrenomonadales</taxon>
        <taxon>Geminigeraceae</taxon>
        <taxon>Guillardia</taxon>
    </lineage>
</organism>
<sequence>MAMHISSDQVEEETSGSFQFEEVDFKPQILNDPKKKELWTKWGFEDCSYLRAFSFDEFFSKHQSQVFFRDFFASKTVQSSLSVSSGRDSWRRVGPVRRVEVEELASSVTNMEFFDKLMQIEDPPVVRENGALVKCFDEFVDDLVLSDELHKLLVQEESDHYEVDPPSPCPRLPLRRPLVQG</sequence>
<evidence type="ECO:0000256" key="1">
    <source>
        <dbReference type="ARBA" id="ARBA00004430"/>
    </source>
</evidence>
<name>A0A7S4NYM8_GUITH</name>
<dbReference type="PANTHER" id="PTHR31078">
    <property type="entry name" value="CILIA- AND FLAGELLA-ASSOCIATED PROTEIN 300"/>
    <property type="match status" value="1"/>
</dbReference>
<comment type="similarity">
    <text evidence="2">Belongs to the CFAP300 family.</text>
</comment>
<evidence type="ECO:0000256" key="5">
    <source>
        <dbReference type="ARBA" id="ARBA00023212"/>
    </source>
</evidence>
<keyword evidence="5" id="KW-0206">Cytoskeleton</keyword>
<gene>
    <name evidence="7" type="ORF">GTHE00462_LOCUS25128</name>
</gene>
<comment type="subcellular location">
    <subcellularLocation>
        <location evidence="1">Cytoplasm</location>
        <location evidence="1">Cytoskeleton</location>
        <location evidence="1">Cilium axoneme</location>
    </subcellularLocation>
</comment>
<accession>A0A7S4NYM8</accession>
<proteinExistence type="inferred from homology"/>
<dbReference type="InterPro" id="IPR029416">
    <property type="entry name" value="CFAP300"/>
</dbReference>
<dbReference type="PANTHER" id="PTHR31078:SF1">
    <property type="entry name" value="CILIA- AND FLAGELLA-ASSOCIATED PROTEIN 300"/>
    <property type="match status" value="1"/>
</dbReference>
<evidence type="ECO:0000313" key="7">
    <source>
        <dbReference type="EMBL" id="CAE2317462.1"/>
    </source>
</evidence>
<dbReference type="GO" id="GO:0005930">
    <property type="term" value="C:axoneme"/>
    <property type="evidence" value="ECO:0007669"/>
    <property type="project" value="UniProtKB-SubCell"/>
</dbReference>
<keyword evidence="4" id="KW-0963">Cytoplasm</keyword>
<dbReference type="AlphaFoldDB" id="A0A7S4NYM8"/>
<evidence type="ECO:0000256" key="2">
    <source>
        <dbReference type="ARBA" id="ARBA00009205"/>
    </source>
</evidence>
<reference evidence="7" key="1">
    <citation type="submission" date="2021-01" db="EMBL/GenBank/DDBJ databases">
        <authorList>
            <person name="Corre E."/>
            <person name="Pelletier E."/>
            <person name="Niang G."/>
            <person name="Scheremetjew M."/>
            <person name="Finn R."/>
            <person name="Kale V."/>
            <person name="Holt S."/>
            <person name="Cochrane G."/>
            <person name="Meng A."/>
            <person name="Brown T."/>
            <person name="Cohen L."/>
        </authorList>
    </citation>
    <scope>NUCLEOTIDE SEQUENCE</scope>
    <source>
        <strain evidence="7">CCMP 2712</strain>
    </source>
</reference>
<evidence type="ECO:0000256" key="3">
    <source>
        <dbReference type="ARBA" id="ARBA00022174"/>
    </source>
</evidence>